<dbReference type="PROSITE" id="PS51257">
    <property type="entry name" value="PROKAR_LIPOPROTEIN"/>
    <property type="match status" value="1"/>
</dbReference>
<sequence>MNYQMKKIFLFSIIALVMVFTQACKKGGNDNPAPTPTPPGGGATNQNLLKTWKVSSVMEGNLDVTSEYSSYFLVLTESDGNKVFTLIDHQGNNTEGTWSITTDETTITLNETEGATTTLSAVSISASQLKYTTSETGKTGQVTLSFTLIPS</sequence>
<keyword evidence="4" id="KW-1185">Reference proteome</keyword>
<dbReference type="EMBL" id="AAWS01000011">
    <property type="protein sequence ID" value="EAY29390.1"/>
    <property type="molecule type" value="Genomic_DNA"/>
</dbReference>
<organism evidence="3 4">
    <name type="scientific">Microscilla marina ATCC 23134</name>
    <dbReference type="NCBI Taxonomy" id="313606"/>
    <lineage>
        <taxon>Bacteria</taxon>
        <taxon>Pseudomonadati</taxon>
        <taxon>Bacteroidota</taxon>
        <taxon>Cytophagia</taxon>
        <taxon>Cytophagales</taxon>
        <taxon>Microscillaceae</taxon>
        <taxon>Microscilla</taxon>
    </lineage>
</organism>
<accession>A1ZJT7</accession>
<protein>
    <submittedName>
        <fullName evidence="3">Lipoprotein, putative</fullName>
    </submittedName>
</protein>
<feature type="signal peptide" evidence="1">
    <location>
        <begin position="1"/>
        <end position="25"/>
    </location>
</feature>
<dbReference type="AlphaFoldDB" id="A1ZJT7"/>
<evidence type="ECO:0000259" key="2">
    <source>
        <dbReference type="Pfam" id="PF13648"/>
    </source>
</evidence>
<evidence type="ECO:0000313" key="4">
    <source>
        <dbReference type="Proteomes" id="UP000004095"/>
    </source>
</evidence>
<dbReference type="Pfam" id="PF13648">
    <property type="entry name" value="Lipocalin_4"/>
    <property type="match status" value="1"/>
</dbReference>
<evidence type="ECO:0000256" key="1">
    <source>
        <dbReference type="SAM" id="SignalP"/>
    </source>
</evidence>
<keyword evidence="3" id="KW-0449">Lipoprotein</keyword>
<dbReference type="InterPro" id="IPR024311">
    <property type="entry name" value="Lipocalin-like"/>
</dbReference>
<name>A1ZJT7_MICM2</name>
<feature type="chain" id="PRO_5002641667" evidence="1">
    <location>
        <begin position="26"/>
        <end position="151"/>
    </location>
</feature>
<dbReference type="Proteomes" id="UP000004095">
    <property type="component" value="Unassembled WGS sequence"/>
</dbReference>
<keyword evidence="1" id="KW-0732">Signal</keyword>
<proteinExistence type="predicted"/>
<feature type="domain" description="Lipocalin-like" evidence="2">
    <location>
        <begin position="48"/>
        <end position="131"/>
    </location>
</feature>
<evidence type="ECO:0000313" key="3">
    <source>
        <dbReference type="EMBL" id="EAY29390.1"/>
    </source>
</evidence>
<comment type="caution">
    <text evidence="3">The sequence shown here is derived from an EMBL/GenBank/DDBJ whole genome shotgun (WGS) entry which is preliminary data.</text>
</comment>
<reference evidence="3 4" key="1">
    <citation type="submission" date="2007-01" db="EMBL/GenBank/DDBJ databases">
        <authorList>
            <person name="Haygood M."/>
            <person name="Podell S."/>
            <person name="Anderson C."/>
            <person name="Hopkinson B."/>
            <person name="Roe K."/>
            <person name="Barbeau K."/>
            <person name="Gaasterland T."/>
            <person name="Ferriera S."/>
            <person name="Johnson J."/>
            <person name="Kravitz S."/>
            <person name="Beeson K."/>
            <person name="Sutton G."/>
            <person name="Rogers Y.-H."/>
            <person name="Friedman R."/>
            <person name="Frazier M."/>
            <person name="Venter J.C."/>
        </authorList>
    </citation>
    <scope>NUCLEOTIDE SEQUENCE [LARGE SCALE GENOMIC DNA]</scope>
    <source>
        <strain evidence="3 4">ATCC 23134</strain>
    </source>
</reference>
<gene>
    <name evidence="3" type="ORF">M23134_01446</name>
</gene>